<reference evidence="4 6" key="3">
    <citation type="submission" date="2024-08" db="EMBL/GenBank/DDBJ databases">
        <authorList>
            <person name="Wei W."/>
        </authorList>
    </citation>
    <scope>NUCLEOTIDE SEQUENCE [LARGE SCALE GENOMIC DNA]</scope>
    <source>
        <strain evidence="4 6">XU2</strain>
    </source>
</reference>
<dbReference type="OrthoDB" id="1522603at2"/>
<dbReference type="InterPro" id="IPR006015">
    <property type="entry name" value="Universal_stress_UspA"/>
</dbReference>
<accession>A0A5M8Q6Y1</accession>
<feature type="domain" description="UspA" evidence="2">
    <location>
        <begin position="3"/>
        <end position="140"/>
    </location>
</feature>
<name>A0A5M8Q6Y1_9BACT</name>
<dbReference type="InterPro" id="IPR006016">
    <property type="entry name" value="UspA"/>
</dbReference>
<dbReference type="RefSeq" id="WP_149100303.1">
    <property type="nucleotide sequence ID" value="NZ_BMMG01000008.1"/>
</dbReference>
<dbReference type="Gene3D" id="3.40.50.12370">
    <property type="match status" value="1"/>
</dbReference>
<dbReference type="EMBL" id="JBGOGF010000014">
    <property type="protein sequence ID" value="MFA1773617.1"/>
    <property type="molecule type" value="Genomic_DNA"/>
</dbReference>
<dbReference type="CDD" id="cd00293">
    <property type="entry name" value="USP-like"/>
    <property type="match status" value="1"/>
</dbReference>
<protein>
    <submittedName>
        <fullName evidence="3">Universal stress protein</fullName>
    </submittedName>
</protein>
<evidence type="ECO:0000313" key="4">
    <source>
        <dbReference type="EMBL" id="MFA1773617.1"/>
    </source>
</evidence>
<evidence type="ECO:0000313" key="5">
    <source>
        <dbReference type="Proteomes" id="UP000323866"/>
    </source>
</evidence>
<dbReference type="SUPFAM" id="SSF52402">
    <property type="entry name" value="Adenine nucleotide alpha hydrolases-like"/>
    <property type="match status" value="2"/>
</dbReference>
<dbReference type="Pfam" id="PF00582">
    <property type="entry name" value="Usp"/>
    <property type="match status" value="1"/>
</dbReference>
<dbReference type="EMBL" id="VKKZ01000025">
    <property type="protein sequence ID" value="KAA6430646.1"/>
    <property type="molecule type" value="Genomic_DNA"/>
</dbReference>
<proteinExistence type="inferred from homology"/>
<evidence type="ECO:0000313" key="3">
    <source>
        <dbReference type="EMBL" id="KAA6430646.1"/>
    </source>
</evidence>
<evidence type="ECO:0000259" key="2">
    <source>
        <dbReference type="Pfam" id="PF00582"/>
    </source>
</evidence>
<reference evidence="3 5" key="1">
    <citation type="submission" date="2019-07" db="EMBL/GenBank/DDBJ databases">
        <authorList>
            <person name="Qu J.-H."/>
        </authorList>
    </citation>
    <scope>NUCLEOTIDE SEQUENCE [LARGE SCALE GENOMIC DNA]</scope>
    <source>
        <strain evidence="3 5">MDT1-10-3</strain>
    </source>
</reference>
<comment type="caution">
    <text evidence="3">The sequence shown here is derived from an EMBL/GenBank/DDBJ whole genome shotgun (WGS) entry which is preliminary data.</text>
</comment>
<evidence type="ECO:0000313" key="6">
    <source>
        <dbReference type="Proteomes" id="UP001570846"/>
    </source>
</evidence>
<dbReference type="Proteomes" id="UP001570846">
    <property type="component" value="Unassembled WGS sequence"/>
</dbReference>
<comment type="similarity">
    <text evidence="1">Belongs to the universal stress protein A family.</text>
</comment>
<dbReference type="PANTHER" id="PTHR46268:SF6">
    <property type="entry name" value="UNIVERSAL STRESS PROTEIN UP12"/>
    <property type="match status" value="1"/>
</dbReference>
<organism evidence="3 5">
    <name type="scientific">Rufibacter glacialis</name>
    <dbReference type="NCBI Taxonomy" id="1259555"/>
    <lineage>
        <taxon>Bacteria</taxon>
        <taxon>Pseudomonadati</taxon>
        <taxon>Bacteroidota</taxon>
        <taxon>Cytophagia</taxon>
        <taxon>Cytophagales</taxon>
        <taxon>Hymenobacteraceae</taxon>
        <taxon>Rufibacter</taxon>
    </lineage>
</organism>
<dbReference type="Proteomes" id="UP000323866">
    <property type="component" value="Unassembled WGS sequence"/>
</dbReference>
<dbReference type="PRINTS" id="PR01438">
    <property type="entry name" value="UNVRSLSTRESS"/>
</dbReference>
<dbReference type="AlphaFoldDB" id="A0A5M8Q6Y1"/>
<dbReference type="PANTHER" id="PTHR46268">
    <property type="entry name" value="STRESS RESPONSE PROTEIN NHAX"/>
    <property type="match status" value="1"/>
</dbReference>
<keyword evidence="6" id="KW-1185">Reference proteome</keyword>
<gene>
    <name evidence="4" type="ORF">ACD591_20120</name>
    <name evidence="3" type="ORF">FOE74_19425</name>
</gene>
<reference evidence="3 5" key="2">
    <citation type="submission" date="2019-09" db="EMBL/GenBank/DDBJ databases">
        <title>A bacterium isolated from glacier soil.</title>
        <authorList>
            <person name="Liu Q."/>
        </authorList>
    </citation>
    <scope>NUCLEOTIDE SEQUENCE [LARGE SCALE GENOMIC DNA]</scope>
    <source>
        <strain evidence="3 5">MDT1-10-3</strain>
    </source>
</reference>
<sequence>MATLLVPTDFSKTATNAVHYAASLAVSTGSRLLVVHTVSVPTSALPESMPLLAIDTHLIEYSEEELQKLALQLKQTYALEVETFCLYGPFIPLVNDLVKTQAVDLVVMGTKGASNVLSKLVGTNTSTFIKEAPCPVLVVPGQATFRTVRHIAYASDFETEETVYLKQLFQVAAGLGAEVHIINVTSETELNIVPDEQVLKSIAKNFPRQNYSVAQLPHEDVVTGLREFVEENQMDLLAVSIQDRDLLESLFHHSITKELALQAFTPLLTLPANPYHYQAPRPTLPKGVPVG</sequence>
<evidence type="ECO:0000256" key="1">
    <source>
        <dbReference type="ARBA" id="ARBA00008791"/>
    </source>
</evidence>